<dbReference type="GO" id="GO:0044550">
    <property type="term" value="P:secondary metabolite biosynthetic process"/>
    <property type="evidence" value="ECO:0007669"/>
    <property type="project" value="UniProtKB-ARBA"/>
</dbReference>
<feature type="region of interest" description="N-terminal hotdog fold" evidence="9">
    <location>
        <begin position="1297"/>
        <end position="1429"/>
    </location>
</feature>
<evidence type="ECO:0000256" key="1">
    <source>
        <dbReference type="ARBA" id="ARBA00022450"/>
    </source>
</evidence>
<dbReference type="Pfam" id="PF00698">
    <property type="entry name" value="Acyl_transf_1"/>
    <property type="match status" value="1"/>
</dbReference>
<dbReference type="FunFam" id="3.40.50.1820:FF:000116">
    <property type="entry name" value="Sterigmatocystin biosynthesis polyketide synthase"/>
    <property type="match status" value="1"/>
</dbReference>
<dbReference type="Proteomes" id="UP000243498">
    <property type="component" value="Unassembled WGS sequence"/>
</dbReference>
<dbReference type="InterPro" id="IPR001031">
    <property type="entry name" value="Thioesterase"/>
</dbReference>
<dbReference type="Pfam" id="PF02801">
    <property type="entry name" value="Ketoacyl-synt_C"/>
    <property type="match status" value="1"/>
</dbReference>
<feature type="region of interest" description="Disordered" evidence="10">
    <location>
        <begin position="1737"/>
        <end position="1774"/>
    </location>
</feature>
<dbReference type="InterPro" id="IPR014043">
    <property type="entry name" value="Acyl_transferase_dom"/>
</dbReference>
<feature type="compositionally biased region" description="Low complexity" evidence="10">
    <location>
        <begin position="1742"/>
        <end position="1754"/>
    </location>
</feature>
<dbReference type="SMART" id="SM00827">
    <property type="entry name" value="PKS_AT"/>
    <property type="match status" value="1"/>
</dbReference>
<organism evidence="14 15">
    <name type="scientific">Metarhizium rileyi (strain RCEF 4871)</name>
    <name type="common">Nomuraea rileyi</name>
    <dbReference type="NCBI Taxonomy" id="1649241"/>
    <lineage>
        <taxon>Eukaryota</taxon>
        <taxon>Fungi</taxon>
        <taxon>Dikarya</taxon>
        <taxon>Ascomycota</taxon>
        <taxon>Pezizomycotina</taxon>
        <taxon>Sordariomycetes</taxon>
        <taxon>Hypocreomycetidae</taxon>
        <taxon>Hypocreales</taxon>
        <taxon>Clavicipitaceae</taxon>
        <taxon>Metarhizium</taxon>
    </lineage>
</organism>
<dbReference type="Gene3D" id="3.40.47.10">
    <property type="match status" value="1"/>
</dbReference>
<dbReference type="InterPro" id="IPR050091">
    <property type="entry name" value="PKS_NRPS_Biosynth_Enz"/>
</dbReference>
<evidence type="ECO:0000256" key="6">
    <source>
        <dbReference type="ARBA" id="ARBA00054270"/>
    </source>
</evidence>
<evidence type="ECO:0000256" key="2">
    <source>
        <dbReference type="ARBA" id="ARBA00022553"/>
    </source>
</evidence>
<evidence type="ECO:0000313" key="15">
    <source>
        <dbReference type="Proteomes" id="UP000243498"/>
    </source>
</evidence>
<dbReference type="GO" id="GO:0031177">
    <property type="term" value="F:phosphopantetheine binding"/>
    <property type="evidence" value="ECO:0007669"/>
    <property type="project" value="InterPro"/>
</dbReference>
<dbReference type="Gene3D" id="3.30.70.3290">
    <property type="match status" value="1"/>
</dbReference>
<dbReference type="SUPFAM" id="SSF55048">
    <property type="entry name" value="Probable ACP-binding domain of malonyl-CoA ACP transacylase"/>
    <property type="match status" value="1"/>
</dbReference>
<dbReference type="PANTHER" id="PTHR43775:SF45">
    <property type="entry name" value="CONIDIAL PIGMENT POLYKETIDE SYNTHASE ALB1"/>
    <property type="match status" value="1"/>
</dbReference>
<dbReference type="InterPro" id="IPR016035">
    <property type="entry name" value="Acyl_Trfase/lysoPLipase"/>
</dbReference>
<dbReference type="NCBIfam" id="TIGR04532">
    <property type="entry name" value="PT_fungal_PKS"/>
    <property type="match status" value="1"/>
</dbReference>
<evidence type="ECO:0000259" key="13">
    <source>
        <dbReference type="PROSITE" id="PS52019"/>
    </source>
</evidence>
<dbReference type="Gene3D" id="1.10.1200.10">
    <property type="entry name" value="ACP-like"/>
    <property type="match status" value="2"/>
</dbReference>
<feature type="domain" description="PKS/mFAS DH" evidence="13">
    <location>
        <begin position="1297"/>
        <end position="1602"/>
    </location>
</feature>
<dbReference type="Pfam" id="PF00550">
    <property type="entry name" value="PP-binding"/>
    <property type="match status" value="2"/>
</dbReference>
<proteinExistence type="predicted"/>
<feature type="domain" description="Carrier" evidence="11">
    <location>
        <begin position="1655"/>
        <end position="1732"/>
    </location>
</feature>
<dbReference type="InterPro" id="IPR016036">
    <property type="entry name" value="Malonyl_transacylase_ACP-bd"/>
</dbReference>
<dbReference type="PROSITE" id="PS52019">
    <property type="entry name" value="PKS_MFAS_DH"/>
    <property type="match status" value="1"/>
</dbReference>
<name>A0A167AVS0_METRR</name>
<dbReference type="InterPro" id="IPR032088">
    <property type="entry name" value="SAT"/>
</dbReference>
<keyword evidence="3" id="KW-0808">Transferase</keyword>
<feature type="compositionally biased region" description="Basic and acidic residues" evidence="10">
    <location>
        <begin position="1624"/>
        <end position="1641"/>
    </location>
</feature>
<feature type="compositionally biased region" description="Low complexity" evidence="10">
    <location>
        <begin position="1761"/>
        <end position="1774"/>
    </location>
</feature>
<dbReference type="OMA" id="FRATMQH"/>
<dbReference type="InterPro" id="IPR018201">
    <property type="entry name" value="Ketoacyl_synth_AS"/>
</dbReference>
<dbReference type="SUPFAM" id="SSF52151">
    <property type="entry name" value="FabD/lysophospholipase-like"/>
    <property type="match status" value="1"/>
</dbReference>
<dbReference type="Pfam" id="PF00109">
    <property type="entry name" value="ketoacyl-synt"/>
    <property type="match status" value="1"/>
</dbReference>
<dbReference type="InterPro" id="IPR029058">
    <property type="entry name" value="AB_hydrolase_fold"/>
</dbReference>
<sequence>MGQQRHLHLFGDQTIDFVPGLRSLLRIRDGPLLSAFLHKTNLKLRQEITRQSREVRVSLPRFSSIIDLLAAYSTERDSSPILASTLTAIYQLGSFISYYGDGCRPYPAGPNHVVLGICTGQLAASAVASASTVSELVCMAVHAVLIAFRTGIYVTKVRNSLENGASRNKSWSYVVSKLPVDLAASRIEQFSQSTGLPVGLKPYIGTVTPSSITIFGHPLVMKDFLGSPTMTDVKSISVPIFAPYHEPHLYTEAGIEDMLECLADSTGETESKLSVISSATGQPMQASTFRALLHSSLREILRQPLRLDTIAESIGVMSKESAGLEWVISSVGSTASQIISKALASIQGVSVEFEHTNDSSWNCGKSQSQANSSGRADQSRIAIIGYSGRFPEAASPEGLWKILQEGRDVHREIPPDRFDVDAHYDPSGKKKNTSTIRQGCFINEPGVFDSRFFNMSPKEADQSDPAQRLALMTAYEALEMAGVVPDSTPSTQRDRVGVFYGMTSDDWREVNGSQDVGTYYIPGTNRAFTPGRINYFFKFSGPSINVDTACSSSAAAIHLACNSLWRNECDMVVAGGTNIMTNPDNFVGLDKGHFLCQSGNCKTFDDGADGYCRADAVGTVILKRLEDALVDNDPIQAVICGAYTNHSAEAESITRPHIGAQAAIFRRIFNDSGNDAQDVSYIEMHGTGTQAGDAVEMRSVLDVFAGNNSHRSPTQPLYLGSVKANLGHAESGSGVSSLIKLMLMMKNSQIPPHIGIKTKINSGFPTDLEERGIRIAMEMTPWQRPVDGRRMAFLNNFSAAGGNSALLIEDAPLASEVRVSEDTRTCHVVAVSARTAQSLCRNIKRLQEHLGSNPDIGLGDLSYTTTARRMHHNYRLSVTGRTIAEVRTALQNSAKLDVQPIPRKTPEVVFSLTGQGSAYEELGKRLFASFAVFRNEIRHLHTISRSFGFDSFMPLMDDRAVDESVPASPQASQLGLTCFQIALARLWNSFGITPSAVIGHSLGEYAALHLSGVLSARDAVFLVGTRARIMQDRCSAGTHAMLATKAPADALNRVCESHGLEIACINTPDQTVLAGRGDHVEAARGALLQAGIKTTKLNTAFAFHSSQVEPVLEEFETLARGVVFRKPSVPILSPLLTSVVTDEGQIGPGYLARHCRETVNLAGAVRSAVSQSLLSESTICLEIGPDAVVAAMLKASIGPATRTVASVRKDEGLWLTLSKALSTLYQAGLDLEWGEYHRDFDESHQVIPLPAYEWDLKNHWIQYVHNWCLNKGDAPSVMTGPVQPAALAPEYLSATCQKVIESKHGPDKSFVLVESDISHPDLRAVFEAHKVNGAALCPSSVYADIGVTLGTYMSKDNPIQASTGIEVADMATTKPLMMRTPGKPERYRASAEADWASQTAKVVFYSVNAAGESVIEHATCTLRFGDPDAWISEWQRTAYLVRSRMQSLRDAVHNGSCHLIRRGMAYKLFENCVEYGERFRGLEEVYLDSNGHEATARIQFKDKSTCFEANPYYIDSLGHLSGFIMNATEAFDYNAQVFLNHGWESIRCAVKPDADETYYTYAKMQSSDGKMYVGDVYIFRGDDIVGVNRGVAFQAVPRKVLDLLLPKPGQVNEARTRKGANTAADREDVDSRRRTVLEPKKARMSGPSSHAGPSLETSSLIVQAMNIISEETGIPMAEMKNDLLLADNGVDSLMSLTLCERYREELHMEVSSALFMENPTIRDIKRWLGVASGLADVSDGNSSTSTSSSGSQSTCDEACESTSDMSMSERGSSSSSDIAKICTVLADEIGLGEDEIWDAPSLAELGLDSLLSLTVLGRLRDEWQIDLAADFFSEDSLPGIQKKLMADSPVPDVRLPATATTTTTTTTSSKPDSRTKATAPMPAATSVVIQGSLRSARKVLFLFPDGSGSATSYAALPRVSPDLALVALNCPYMKRPRDMKCALQDMTAPYLAEVRRRQPHGPYYLGGWSAGGISAYDAAATLMAEGEQVSRLILLDAPNPIGLEKLPERLFHFLTTVGVFGSDNSKPLPEWLLPHFIAFLDALSQYDIKPFKMGTAPPTHILWAADGVYKSTGGRRLAEQPDDTREMKWLLEKRTDFGPNGWDTVIGTERLNMEVLEGANHFTMMEGKQGVRLSRYLARVMEL</sequence>
<dbReference type="FunFam" id="3.10.129.110:FF:000001">
    <property type="entry name" value="Sterigmatocystin biosynthesis polyketide synthase"/>
    <property type="match status" value="1"/>
</dbReference>
<keyword evidence="2" id="KW-0597">Phosphoprotein</keyword>
<dbReference type="PROSITE" id="PS00606">
    <property type="entry name" value="KS3_1"/>
    <property type="match status" value="1"/>
</dbReference>
<dbReference type="Gene3D" id="3.10.129.110">
    <property type="entry name" value="Polyketide synthase dehydratase"/>
    <property type="match status" value="1"/>
</dbReference>
<evidence type="ECO:0000256" key="8">
    <source>
        <dbReference type="ARBA" id="ARBA00083161"/>
    </source>
</evidence>
<feature type="domain" description="Ketosynthase family 3 (KS3)" evidence="12">
    <location>
        <begin position="378"/>
        <end position="810"/>
    </location>
</feature>
<dbReference type="PROSITE" id="PS50075">
    <property type="entry name" value="CARRIER"/>
    <property type="match status" value="2"/>
</dbReference>
<feature type="region of interest" description="Disordered" evidence="10">
    <location>
        <begin position="1852"/>
        <end position="1881"/>
    </location>
</feature>
<keyword evidence="4" id="KW-0677">Repeat</keyword>
<gene>
    <name evidence="14" type="ORF">NOR_06212</name>
</gene>
<protein>
    <recommendedName>
        <fullName evidence="7">Polyketide synthase 1</fullName>
    </recommendedName>
    <alternativeName>
        <fullName evidence="8">Conidial pigment biosynthesis polyketide synthase</fullName>
    </alternativeName>
</protein>
<dbReference type="InterPro" id="IPR009081">
    <property type="entry name" value="PP-bd_ACP"/>
</dbReference>
<keyword evidence="5" id="KW-0511">Multifunctional enzyme</keyword>
<evidence type="ECO:0000256" key="7">
    <source>
        <dbReference type="ARBA" id="ARBA00068821"/>
    </source>
</evidence>
<dbReference type="InterPro" id="IPR030918">
    <property type="entry name" value="PT_fungal_PKS"/>
</dbReference>
<evidence type="ECO:0000259" key="12">
    <source>
        <dbReference type="PROSITE" id="PS52004"/>
    </source>
</evidence>
<dbReference type="InterPro" id="IPR006162">
    <property type="entry name" value="Ppantetheine_attach_site"/>
</dbReference>
<dbReference type="GO" id="GO:0004315">
    <property type="term" value="F:3-oxoacyl-[acyl-carrier-protein] synthase activity"/>
    <property type="evidence" value="ECO:0007669"/>
    <property type="project" value="InterPro"/>
</dbReference>
<dbReference type="SUPFAM" id="SSF53901">
    <property type="entry name" value="Thiolase-like"/>
    <property type="match status" value="1"/>
</dbReference>
<dbReference type="Gene3D" id="3.40.50.1820">
    <property type="entry name" value="alpha/beta hydrolase"/>
    <property type="match status" value="1"/>
</dbReference>
<evidence type="ECO:0000256" key="10">
    <source>
        <dbReference type="SAM" id="MobiDB-lite"/>
    </source>
</evidence>
<feature type="compositionally biased region" description="Low complexity" evidence="10">
    <location>
        <begin position="1857"/>
        <end position="1867"/>
    </location>
</feature>
<dbReference type="Gene3D" id="3.40.366.10">
    <property type="entry name" value="Malonyl-Coenzyme A Acyl Carrier Protein, domain 2"/>
    <property type="match status" value="2"/>
</dbReference>
<dbReference type="OrthoDB" id="329835at2759"/>
<dbReference type="Gene3D" id="3.30.70.250">
    <property type="entry name" value="Malonyl-CoA ACP transacylase, ACP-binding"/>
    <property type="match status" value="1"/>
</dbReference>
<dbReference type="InterPro" id="IPR049900">
    <property type="entry name" value="PKS_mFAS_DH"/>
</dbReference>
<feature type="active site" description="Proton acceptor; for dehydratase activity" evidence="9">
    <location>
        <position position="1329"/>
    </location>
</feature>
<dbReference type="PROSITE" id="PS52004">
    <property type="entry name" value="KS3_2"/>
    <property type="match status" value="1"/>
</dbReference>
<dbReference type="InterPro" id="IPR016039">
    <property type="entry name" value="Thiolase-like"/>
</dbReference>
<dbReference type="SMART" id="SM00825">
    <property type="entry name" value="PKS_KS"/>
    <property type="match status" value="1"/>
</dbReference>
<dbReference type="InterPro" id="IPR020806">
    <property type="entry name" value="PKS_PP-bd"/>
</dbReference>
<keyword evidence="1" id="KW-0596">Phosphopantetheine</keyword>
<dbReference type="Pfam" id="PF16073">
    <property type="entry name" value="SAT"/>
    <property type="match status" value="1"/>
</dbReference>
<dbReference type="InterPro" id="IPR042104">
    <property type="entry name" value="PKS_dehydratase_sf"/>
</dbReference>
<reference evidence="14 15" key="1">
    <citation type="journal article" date="2016" name="Genome Biol. Evol.">
        <title>Divergent and convergent evolution of fungal pathogenicity.</title>
        <authorList>
            <person name="Shang Y."/>
            <person name="Xiao G."/>
            <person name="Zheng P."/>
            <person name="Cen K."/>
            <person name="Zhan S."/>
            <person name="Wang C."/>
        </authorList>
    </citation>
    <scope>NUCLEOTIDE SEQUENCE [LARGE SCALE GENOMIC DNA]</scope>
    <source>
        <strain evidence="14 15">RCEF 4871</strain>
    </source>
</reference>
<evidence type="ECO:0000256" key="9">
    <source>
        <dbReference type="PROSITE-ProRule" id="PRU01363"/>
    </source>
</evidence>
<evidence type="ECO:0000313" key="14">
    <source>
        <dbReference type="EMBL" id="OAA39374.1"/>
    </source>
</evidence>
<feature type="domain" description="Carrier" evidence="11">
    <location>
        <begin position="1772"/>
        <end position="1849"/>
    </location>
</feature>
<dbReference type="InterPro" id="IPR014030">
    <property type="entry name" value="Ketoacyl_synth_N"/>
</dbReference>
<dbReference type="InterPro" id="IPR014031">
    <property type="entry name" value="Ketoacyl_synth_C"/>
</dbReference>
<dbReference type="FunFam" id="1.10.1200.10:FF:000011">
    <property type="entry name" value="Sterigmatocystin biosynthesis polyketide synthase"/>
    <property type="match status" value="1"/>
</dbReference>
<dbReference type="PROSITE" id="PS00012">
    <property type="entry name" value="PHOSPHOPANTETHEINE"/>
    <property type="match status" value="1"/>
</dbReference>
<dbReference type="EMBL" id="AZHC01000022">
    <property type="protein sequence ID" value="OAA39374.1"/>
    <property type="molecule type" value="Genomic_DNA"/>
</dbReference>
<dbReference type="Pfam" id="PF22621">
    <property type="entry name" value="CurL-like_PKS_C"/>
    <property type="match status" value="1"/>
</dbReference>
<dbReference type="GO" id="GO:0004312">
    <property type="term" value="F:fatty acid synthase activity"/>
    <property type="evidence" value="ECO:0007669"/>
    <property type="project" value="TreeGrafter"/>
</dbReference>
<evidence type="ECO:0000256" key="3">
    <source>
        <dbReference type="ARBA" id="ARBA00022679"/>
    </source>
</evidence>
<dbReference type="PANTHER" id="PTHR43775">
    <property type="entry name" value="FATTY ACID SYNTHASE"/>
    <property type="match status" value="1"/>
</dbReference>
<feature type="region of interest" description="C-terminal hotdog fold" evidence="9">
    <location>
        <begin position="1453"/>
        <end position="1602"/>
    </location>
</feature>
<dbReference type="SUPFAM" id="SSF47336">
    <property type="entry name" value="ACP-like"/>
    <property type="match status" value="2"/>
</dbReference>
<dbReference type="InterPro" id="IPR036736">
    <property type="entry name" value="ACP-like_sf"/>
</dbReference>
<dbReference type="InterPro" id="IPR001227">
    <property type="entry name" value="Ac_transferase_dom_sf"/>
</dbReference>
<dbReference type="FunFam" id="3.40.47.10:FF:000031">
    <property type="entry name" value="Sterigmatocystin biosynthesis polyketide synthase"/>
    <property type="match status" value="1"/>
</dbReference>
<accession>A0A167AVS0</accession>
<dbReference type="Pfam" id="PF00975">
    <property type="entry name" value="Thioesterase"/>
    <property type="match status" value="1"/>
</dbReference>
<dbReference type="InterPro" id="IPR020841">
    <property type="entry name" value="PKS_Beta-ketoAc_synthase_dom"/>
</dbReference>
<dbReference type="STRING" id="1081105.A0A167AVS0"/>
<feature type="region of interest" description="Disordered" evidence="10">
    <location>
        <begin position="1613"/>
        <end position="1655"/>
    </location>
</feature>
<evidence type="ECO:0000256" key="5">
    <source>
        <dbReference type="ARBA" id="ARBA00023268"/>
    </source>
</evidence>
<dbReference type="SMART" id="SM00823">
    <property type="entry name" value="PKS_PP"/>
    <property type="match status" value="2"/>
</dbReference>
<dbReference type="InterPro" id="IPR049551">
    <property type="entry name" value="PKS_DH_C"/>
</dbReference>
<evidence type="ECO:0000259" key="11">
    <source>
        <dbReference type="PROSITE" id="PS50075"/>
    </source>
</evidence>
<keyword evidence="15" id="KW-1185">Reference proteome</keyword>
<comment type="function">
    <text evidence="6">Polyketide synthase; part of the Pks1 gene cluster that mediates the biosynthesis of an anthraquinone derivative pigment that contributes to conidial pigmentation that provides protection from UV radiation, heat and cold stress. The polyketide synthase Pks1 produces 1-acetyl-2,4,6,8-tetrahydroxy-9,10-anthraquinone though condensation of acetyl-CoA with malonyl-CoA. The dehydratase EthD and the laccase Mlac1 further convert the anthraquinone derivative into the final conidial pigment.</text>
</comment>
<dbReference type="SUPFAM" id="SSF53474">
    <property type="entry name" value="alpha/beta-Hydrolases"/>
    <property type="match status" value="1"/>
</dbReference>
<comment type="caution">
    <text evidence="14">The sequence shown here is derived from an EMBL/GenBank/DDBJ whole genome shotgun (WGS) entry which is preliminary data.</text>
</comment>
<feature type="active site" description="Proton donor; for dehydratase activity" evidence="9">
    <location>
        <position position="1515"/>
    </location>
</feature>
<dbReference type="Pfam" id="PF14765">
    <property type="entry name" value="PS-DH"/>
    <property type="match status" value="1"/>
</dbReference>
<evidence type="ECO:0000256" key="4">
    <source>
        <dbReference type="ARBA" id="ARBA00022737"/>
    </source>
</evidence>
<dbReference type="GO" id="GO:0006633">
    <property type="term" value="P:fatty acid biosynthetic process"/>
    <property type="evidence" value="ECO:0007669"/>
    <property type="project" value="InterPro"/>
</dbReference>
<dbReference type="CDD" id="cd00833">
    <property type="entry name" value="PKS"/>
    <property type="match status" value="1"/>
</dbReference>